<dbReference type="CDD" id="cd06261">
    <property type="entry name" value="TM_PBP2"/>
    <property type="match status" value="1"/>
</dbReference>
<feature type="transmembrane region" description="Helical" evidence="7">
    <location>
        <begin position="83"/>
        <end position="108"/>
    </location>
</feature>
<dbReference type="PANTHER" id="PTHR43386">
    <property type="entry name" value="OLIGOPEPTIDE TRANSPORT SYSTEM PERMEASE PROTEIN APPC"/>
    <property type="match status" value="1"/>
</dbReference>
<feature type="transmembrane region" description="Helical" evidence="7">
    <location>
        <begin position="195"/>
        <end position="216"/>
    </location>
</feature>
<reference evidence="9" key="1">
    <citation type="journal article" date="2022" name="Cell">
        <title>Design, construction, and in vivo augmentation of a complex gut microbiome.</title>
        <authorList>
            <person name="Cheng A.G."/>
            <person name="Ho P.Y."/>
            <person name="Aranda-Diaz A."/>
            <person name="Jain S."/>
            <person name="Yu F.B."/>
            <person name="Meng X."/>
            <person name="Wang M."/>
            <person name="Iakiviak M."/>
            <person name="Nagashima K."/>
            <person name="Zhao A."/>
            <person name="Murugkar P."/>
            <person name="Patil A."/>
            <person name="Atabakhsh K."/>
            <person name="Weakley A."/>
            <person name="Yan J."/>
            <person name="Brumbaugh A.R."/>
            <person name="Higginbottom S."/>
            <person name="Dimas A."/>
            <person name="Shiver A.L."/>
            <person name="Deutschbauer A."/>
            <person name="Neff N."/>
            <person name="Sonnenburg J.L."/>
            <person name="Huang K.C."/>
            <person name="Fischbach M.A."/>
        </authorList>
    </citation>
    <scope>NUCLEOTIDE SEQUENCE</scope>
    <source>
        <strain evidence="9">DSM 19829</strain>
    </source>
</reference>
<comment type="similarity">
    <text evidence="7">Belongs to the binding-protein-dependent transport system permease family.</text>
</comment>
<sequence length="290" mass="31662">MKRKHSETYAVLQKYILRNTKAKIGIGILIFFALVAIFAPVIAPYDPNSIEFIPWEAPSMKHLLGVNSYGQDIFSQVVYGTRITMMVGILAGLLTSLVGIFVGLLSGYKGGGVSEVLMRFVDVLLVIPTLALMIVIASLLDGMTVWSTIVVIGGLSWLWMARSIRSQTLSEAKRDYVDAAKSLGMGDFEIMIREILPNILPVVTANMVMVITTSMLTEASLSFLGIGAPDVISWGRMLSVAFDNAAMIYNAWWWMIPPGLCIGTLGYSFMLIGNSFLDIYAGDRGGSVKL</sequence>
<dbReference type="InterPro" id="IPR000515">
    <property type="entry name" value="MetI-like"/>
</dbReference>
<evidence type="ECO:0000313" key="10">
    <source>
        <dbReference type="Proteomes" id="UP001060164"/>
    </source>
</evidence>
<dbReference type="SUPFAM" id="SSF161098">
    <property type="entry name" value="MetI-like"/>
    <property type="match status" value="1"/>
</dbReference>
<name>A0ABY5VJN3_9FIRM</name>
<feature type="transmembrane region" description="Helical" evidence="7">
    <location>
        <begin position="251"/>
        <end position="272"/>
    </location>
</feature>
<gene>
    <name evidence="9" type="ORF">NQ502_07145</name>
</gene>
<evidence type="ECO:0000256" key="6">
    <source>
        <dbReference type="ARBA" id="ARBA00023136"/>
    </source>
</evidence>
<keyword evidence="2 7" id="KW-0813">Transport</keyword>
<feature type="domain" description="ABC transmembrane type-1" evidence="8">
    <location>
        <begin position="81"/>
        <end position="273"/>
    </location>
</feature>
<dbReference type="RefSeq" id="WP_049898028.1">
    <property type="nucleotide sequence ID" value="NZ_CABLBR010000003.1"/>
</dbReference>
<evidence type="ECO:0000256" key="5">
    <source>
        <dbReference type="ARBA" id="ARBA00022989"/>
    </source>
</evidence>
<evidence type="ECO:0000256" key="3">
    <source>
        <dbReference type="ARBA" id="ARBA00022475"/>
    </source>
</evidence>
<dbReference type="PANTHER" id="PTHR43386:SF1">
    <property type="entry name" value="D,D-DIPEPTIDE TRANSPORT SYSTEM PERMEASE PROTEIN DDPC-RELATED"/>
    <property type="match status" value="1"/>
</dbReference>
<evidence type="ECO:0000259" key="8">
    <source>
        <dbReference type="PROSITE" id="PS50928"/>
    </source>
</evidence>
<evidence type="ECO:0000256" key="1">
    <source>
        <dbReference type="ARBA" id="ARBA00004651"/>
    </source>
</evidence>
<keyword evidence="5 7" id="KW-1133">Transmembrane helix</keyword>
<accession>A0ABY5VJN3</accession>
<feature type="transmembrane region" description="Helical" evidence="7">
    <location>
        <begin position="145"/>
        <end position="164"/>
    </location>
</feature>
<proteinExistence type="inferred from homology"/>
<dbReference type="Pfam" id="PF00528">
    <property type="entry name" value="BPD_transp_1"/>
    <property type="match status" value="1"/>
</dbReference>
<dbReference type="InterPro" id="IPR035906">
    <property type="entry name" value="MetI-like_sf"/>
</dbReference>
<dbReference type="Proteomes" id="UP001060164">
    <property type="component" value="Chromosome"/>
</dbReference>
<feature type="transmembrane region" description="Helical" evidence="7">
    <location>
        <begin position="24"/>
        <end position="45"/>
    </location>
</feature>
<comment type="subcellular location">
    <subcellularLocation>
        <location evidence="1 7">Cell membrane</location>
        <topology evidence="1 7">Multi-pass membrane protein</topology>
    </subcellularLocation>
</comment>
<evidence type="ECO:0000256" key="7">
    <source>
        <dbReference type="RuleBase" id="RU363032"/>
    </source>
</evidence>
<evidence type="ECO:0000256" key="4">
    <source>
        <dbReference type="ARBA" id="ARBA00022692"/>
    </source>
</evidence>
<feature type="transmembrane region" description="Helical" evidence="7">
    <location>
        <begin position="120"/>
        <end position="139"/>
    </location>
</feature>
<dbReference type="InterPro" id="IPR050366">
    <property type="entry name" value="BP-dependent_transpt_permease"/>
</dbReference>
<dbReference type="Gene3D" id="1.10.3720.10">
    <property type="entry name" value="MetI-like"/>
    <property type="match status" value="1"/>
</dbReference>
<keyword evidence="4 7" id="KW-0812">Transmembrane</keyword>
<keyword evidence="3" id="KW-1003">Cell membrane</keyword>
<dbReference type="Pfam" id="PF12911">
    <property type="entry name" value="OppC_N"/>
    <property type="match status" value="1"/>
</dbReference>
<keyword evidence="10" id="KW-1185">Reference proteome</keyword>
<evidence type="ECO:0000313" key="9">
    <source>
        <dbReference type="EMBL" id="UWP60805.1"/>
    </source>
</evidence>
<dbReference type="PROSITE" id="PS50928">
    <property type="entry name" value="ABC_TM1"/>
    <property type="match status" value="1"/>
</dbReference>
<dbReference type="EMBL" id="CP102290">
    <property type="protein sequence ID" value="UWP60805.1"/>
    <property type="molecule type" value="Genomic_DNA"/>
</dbReference>
<evidence type="ECO:0000256" key="2">
    <source>
        <dbReference type="ARBA" id="ARBA00022448"/>
    </source>
</evidence>
<protein>
    <submittedName>
        <fullName evidence="9">ABC transporter permease</fullName>
    </submittedName>
</protein>
<organism evidence="9 10">
    <name type="scientific">Ruminococcus gauvreauii</name>
    <dbReference type="NCBI Taxonomy" id="438033"/>
    <lineage>
        <taxon>Bacteria</taxon>
        <taxon>Bacillati</taxon>
        <taxon>Bacillota</taxon>
        <taxon>Clostridia</taxon>
        <taxon>Eubacteriales</taxon>
        <taxon>Oscillospiraceae</taxon>
        <taxon>Ruminococcus</taxon>
    </lineage>
</organism>
<dbReference type="InterPro" id="IPR025966">
    <property type="entry name" value="OppC_N"/>
</dbReference>
<keyword evidence="6 7" id="KW-0472">Membrane</keyword>